<dbReference type="InterPro" id="IPR036634">
    <property type="entry name" value="PRD_sf"/>
</dbReference>
<dbReference type="InterPro" id="IPR011608">
    <property type="entry name" value="PRD"/>
</dbReference>
<sequence length="649" mass="74018">MYYIDTRNKGGDIINTYELEIINLLLSQDTVHYSDIGEKINRSKKTIAKYLDHIEGEVLKYGVKLNRKRNVGIYFTGNTKDLALAIQDGELAEVSEDREERIVSIFSTLLMCKKPILIQELADSLYISRSTLENDLVDIKKRLNDSGATLQNTHQGIYIEATEKDKRKLLSQLLEMYWGKSNFRATTKKNTTIDHSILQSLSRLFDSKTVQKVLESLSLFQEKANLKLDDYEYQSLTVHLVIAIERLRKGEPLLGKDLDISQDAIKASTKLLVTILEDSFCIKLPEDEQKYINIHILAAETDNKNVSDGVQVVNLETKDDLDDFLRQSLTDYDEVLINNLLLHLIPAIKRFSLGLNIYNPYTAETKKFFSLAYNMAVDLSIELKKTYKVNIDESEIAFIALHIQAYLERKETKKVEAVIVCSTGLGTARLLEQRVKKNFSDRLKITRVVSLQEIKAQSISEELVISTVNMQYEKVPVIKVSPFLDDFSANAIDNKVDELIDNHEHANAFMNLIEEDLITFDDKVKTKEEVIHEIGNQLVENDYGEIGIGAAAVNREKVASTKIGFVATPHAPVNYVKKPCISLYINPEGVTWDHGKVKLIFFLAMNESIKPDIQLIYQHFNDILENNKRLKKILHLKNKDEITSLLRGN</sequence>
<evidence type="ECO:0000256" key="1">
    <source>
        <dbReference type="ARBA" id="ARBA00022679"/>
    </source>
</evidence>
<dbReference type="InterPro" id="IPR050661">
    <property type="entry name" value="BglG_antiterminators"/>
</dbReference>
<dbReference type="Proteomes" id="UP000268310">
    <property type="component" value="Chromosome"/>
</dbReference>
<dbReference type="InterPro" id="IPR002178">
    <property type="entry name" value="PTS_EIIA_type-2_dom"/>
</dbReference>
<dbReference type="Pfam" id="PF00874">
    <property type="entry name" value="PRD"/>
    <property type="match status" value="2"/>
</dbReference>
<evidence type="ECO:0000313" key="8">
    <source>
        <dbReference type="Proteomes" id="UP000268310"/>
    </source>
</evidence>
<dbReference type="CDD" id="cd05568">
    <property type="entry name" value="PTS_IIB_bgl_like"/>
    <property type="match status" value="1"/>
</dbReference>
<dbReference type="SUPFAM" id="SSF55804">
    <property type="entry name" value="Phoshotransferase/anion transport protein"/>
    <property type="match status" value="1"/>
</dbReference>
<dbReference type="PANTHER" id="PTHR30185">
    <property type="entry name" value="CRYPTIC BETA-GLUCOSIDE BGL OPERON ANTITERMINATOR"/>
    <property type="match status" value="1"/>
</dbReference>
<reference evidence="7 9" key="2">
    <citation type="journal article" date="2014" name="Int. J. Syst. Evol. Microbiol.">
        <title>Complete genome sequence of Corynebacterium casei LMG S-19264T (=DSM 44701T), isolated from a smear-ripened cheese.</title>
        <authorList>
            <consortium name="US DOE Joint Genome Institute (JGI-PGF)"/>
            <person name="Walter F."/>
            <person name="Albersmeier A."/>
            <person name="Kalinowski J."/>
            <person name="Ruckert C."/>
        </authorList>
    </citation>
    <scope>NUCLEOTIDE SEQUENCE [LARGE SCALE GENOMIC DNA]</scope>
    <source>
        <strain evidence="7 9">NBRC 114545</strain>
    </source>
</reference>
<evidence type="ECO:0000256" key="2">
    <source>
        <dbReference type="ARBA" id="ARBA00022737"/>
    </source>
</evidence>
<dbReference type="Proteomes" id="UP001157039">
    <property type="component" value="Unassembled WGS sequence"/>
</dbReference>
<keyword evidence="7" id="KW-0762">Sugar transport</keyword>
<dbReference type="CDD" id="cd00211">
    <property type="entry name" value="PTS_IIA_fru"/>
    <property type="match status" value="1"/>
</dbReference>
<gene>
    <name evidence="6" type="ORF">C7K38_02340</name>
    <name evidence="7" type="ORF">GCM10025885_21960</name>
</gene>
<dbReference type="KEGG" id="too:C7K38_02340"/>
<dbReference type="EMBL" id="BSUW01000001">
    <property type="protein sequence ID" value="GMA73147.1"/>
    <property type="molecule type" value="Genomic_DNA"/>
</dbReference>
<evidence type="ECO:0000313" key="7">
    <source>
        <dbReference type="EMBL" id="GMA73147.1"/>
    </source>
</evidence>
<feature type="domain" description="PTS EIIA type-2" evidence="3">
    <location>
        <begin position="511"/>
        <end position="649"/>
    </location>
</feature>
<dbReference type="Gene3D" id="1.10.10.10">
    <property type="entry name" value="Winged helix-like DNA-binding domain superfamily/Winged helix DNA-binding domain"/>
    <property type="match status" value="1"/>
</dbReference>
<dbReference type="Gene3D" id="3.40.50.2300">
    <property type="match status" value="1"/>
</dbReference>
<dbReference type="GO" id="GO:0006355">
    <property type="term" value="P:regulation of DNA-templated transcription"/>
    <property type="evidence" value="ECO:0007669"/>
    <property type="project" value="InterPro"/>
</dbReference>
<name>A0AA37XM24_9ENTE</name>
<dbReference type="InterPro" id="IPR016152">
    <property type="entry name" value="PTrfase/Anion_transptr"/>
</dbReference>
<dbReference type="PROSITE" id="PS51099">
    <property type="entry name" value="PTS_EIIB_TYPE_2"/>
    <property type="match status" value="1"/>
</dbReference>
<dbReference type="InterPro" id="IPR036095">
    <property type="entry name" value="PTS_EIIB-like_sf"/>
</dbReference>
<dbReference type="AlphaFoldDB" id="A0AA37XM24"/>
<dbReference type="PROSITE" id="PS51372">
    <property type="entry name" value="PRD_2"/>
    <property type="match status" value="2"/>
</dbReference>
<dbReference type="InterPro" id="IPR036388">
    <property type="entry name" value="WH-like_DNA-bd_sf"/>
</dbReference>
<evidence type="ECO:0000259" key="5">
    <source>
        <dbReference type="PROSITE" id="PS51372"/>
    </source>
</evidence>
<dbReference type="RefSeq" id="WP_123934446.1">
    <property type="nucleotide sequence ID" value="NZ_BSUW01000001.1"/>
</dbReference>
<dbReference type="SUPFAM" id="SSF52794">
    <property type="entry name" value="PTS system IIB component-like"/>
    <property type="match status" value="1"/>
</dbReference>
<dbReference type="Pfam" id="PF00359">
    <property type="entry name" value="PTS_EIIA_2"/>
    <property type="match status" value="1"/>
</dbReference>
<dbReference type="EMBL" id="CP027783">
    <property type="protein sequence ID" value="AYW47321.1"/>
    <property type="molecule type" value="Genomic_DNA"/>
</dbReference>
<keyword evidence="8" id="KW-1185">Reference proteome</keyword>
<protein>
    <submittedName>
        <fullName evidence="7">PTS sugar transporter</fullName>
    </submittedName>
    <submittedName>
        <fullName evidence="6">Transcriptional antiterminator</fullName>
    </submittedName>
</protein>
<organism evidence="7 9">
    <name type="scientific">Tetragenococcus osmophilus</name>
    <dbReference type="NCBI Taxonomy" id="526944"/>
    <lineage>
        <taxon>Bacteria</taxon>
        <taxon>Bacillati</taxon>
        <taxon>Bacillota</taxon>
        <taxon>Bacilli</taxon>
        <taxon>Lactobacillales</taxon>
        <taxon>Enterococcaceae</taxon>
        <taxon>Tetragenococcus</taxon>
    </lineage>
</organism>
<dbReference type="PANTHER" id="PTHR30185:SF13">
    <property type="entry name" value="LICABCH OPERON REGULATOR-RELATED"/>
    <property type="match status" value="1"/>
</dbReference>
<evidence type="ECO:0000313" key="6">
    <source>
        <dbReference type="EMBL" id="AYW47321.1"/>
    </source>
</evidence>
<dbReference type="GO" id="GO:0008982">
    <property type="term" value="F:protein-N(PI)-phosphohistidine-sugar phosphotransferase activity"/>
    <property type="evidence" value="ECO:0007669"/>
    <property type="project" value="InterPro"/>
</dbReference>
<feature type="domain" description="PRD" evidence="5">
    <location>
        <begin position="204"/>
        <end position="304"/>
    </location>
</feature>
<dbReference type="Gene3D" id="1.10.1790.10">
    <property type="entry name" value="PRD domain"/>
    <property type="match status" value="2"/>
</dbReference>
<dbReference type="InterPro" id="IPR013011">
    <property type="entry name" value="PTS_EIIB_2"/>
</dbReference>
<evidence type="ECO:0000259" key="4">
    <source>
        <dbReference type="PROSITE" id="PS51099"/>
    </source>
</evidence>
<dbReference type="PROSITE" id="PS51094">
    <property type="entry name" value="PTS_EIIA_TYPE_2"/>
    <property type="match status" value="1"/>
</dbReference>
<feature type="domain" description="PTS EIIB type-2" evidence="4">
    <location>
        <begin position="415"/>
        <end position="504"/>
    </location>
</feature>
<reference evidence="7" key="4">
    <citation type="submission" date="2023-02" db="EMBL/GenBank/DDBJ databases">
        <authorList>
            <person name="Sun Q."/>
            <person name="Mori K."/>
        </authorList>
    </citation>
    <scope>NUCLEOTIDE SEQUENCE</scope>
    <source>
        <strain evidence="7">NBRC 114545</strain>
    </source>
</reference>
<dbReference type="Gene3D" id="3.40.930.10">
    <property type="entry name" value="Mannitol-specific EII, Chain A"/>
    <property type="match status" value="1"/>
</dbReference>
<dbReference type="GO" id="GO:0009401">
    <property type="term" value="P:phosphoenolpyruvate-dependent sugar phosphotransferase system"/>
    <property type="evidence" value="ECO:0007669"/>
    <property type="project" value="InterPro"/>
</dbReference>
<keyword evidence="1" id="KW-0808">Transferase</keyword>
<proteinExistence type="predicted"/>
<keyword evidence="2" id="KW-0677">Repeat</keyword>
<accession>A0AA37XM24</accession>
<keyword evidence="7" id="KW-0813">Transport</keyword>
<feature type="domain" description="PRD" evidence="5">
    <location>
        <begin position="305"/>
        <end position="413"/>
    </location>
</feature>
<dbReference type="SUPFAM" id="SSF63520">
    <property type="entry name" value="PTS-regulatory domain, PRD"/>
    <property type="match status" value="2"/>
</dbReference>
<evidence type="ECO:0000259" key="3">
    <source>
        <dbReference type="PROSITE" id="PS51094"/>
    </source>
</evidence>
<evidence type="ECO:0000313" key="9">
    <source>
        <dbReference type="Proteomes" id="UP001157039"/>
    </source>
</evidence>
<reference evidence="6 8" key="1">
    <citation type="journal article" date="2012" name="Int. J. Syst. Evol. Microbiol.">
        <title>Characterization of Tetragenococcus strains from sugar thick juice reveals a novel species, Tetragenococcus osmophilus sp. nov., and divides Tetragenococcus halophilus into two subspecies, T. halophilus subsp. halophilus subsp. nov. and T. halophilus subsp. flandriensis subsp. nov.</title>
        <authorList>
            <person name="Juste A."/>
            <person name="Van Trappen S."/>
            <person name="Verreth C."/>
            <person name="Cleenwerck I."/>
            <person name="De Vos P."/>
            <person name="Lievens B."/>
            <person name="Willems K.A."/>
        </authorList>
    </citation>
    <scope>NUCLEOTIDE SEQUENCE [LARGE SCALE GENOMIC DNA]</scope>
    <source>
        <strain evidence="6 8">JCM 31126</strain>
    </source>
</reference>
<reference evidence="6" key="3">
    <citation type="submission" date="2018-03" db="EMBL/GenBank/DDBJ databases">
        <authorList>
            <person name="Jeon C.O."/>
        </authorList>
    </citation>
    <scope>NUCLEOTIDE SEQUENCE</scope>
    <source>
        <strain evidence="6">JCM 31126</strain>
    </source>
</reference>